<dbReference type="PANTHER" id="PTHR45982:SF1">
    <property type="entry name" value="REGULATOR OF CHROMOSOME CONDENSATION"/>
    <property type="match status" value="1"/>
</dbReference>
<sequence length="496" mass="54513">MKKWIAILSLASCLSVSSLAGAAPAAETNVSIRSFEPTSFIKSDGTYWIWGQNQSVPTQVHGLTDVSQELTSQLVMKEDRSVWYWERSSLSSAAQVKPVKELDNAAFFYSNWDKLLTVDGQGKVSVLPRKEGKWDITQITPLSGIDNVADITNYYESYPKDGFQRLVFLKKDGTVVKDTASPQVFAPIQALDHITDIDRNLALKADGTVWTWATEFTGAETPASPVKAQQIKELSNIKNIITNGNTNLAIDSQSRLWYWGATITGWSDGTVYHKGAVPILLNSITDVADAVVAERSLLVLSKSGKVYEASIEREAMPANPAFKLLASEVSQIKSGGRHVIMQKKDGTLWGWGVNKNAELGYGDYEFMHSEAVPVQKAITVELNAEPAVLTSGVITRNGQAFIPLRSIFEKLGASVAWDDKLKTVTIVQKESDKPGTTILINYTTGETKLNNEVVQLANKPFGINGTSYLPLRFISESLGAKVDWVQKEDRISITMN</sequence>
<keyword evidence="4" id="KW-1185">Reference proteome</keyword>
<dbReference type="InterPro" id="IPR012854">
    <property type="entry name" value="Cu_amine_oxidase-like_N"/>
</dbReference>
<organism evidence="3 4">
    <name type="scientific">Paenibacillus mendelii</name>
    <dbReference type="NCBI Taxonomy" id="206163"/>
    <lineage>
        <taxon>Bacteria</taxon>
        <taxon>Bacillati</taxon>
        <taxon>Bacillota</taxon>
        <taxon>Bacilli</taxon>
        <taxon>Bacillales</taxon>
        <taxon>Paenibacillaceae</taxon>
        <taxon>Paenibacillus</taxon>
    </lineage>
</organism>
<name>A0ABV6J6F5_9BACL</name>
<evidence type="ECO:0000256" key="1">
    <source>
        <dbReference type="SAM" id="SignalP"/>
    </source>
</evidence>
<evidence type="ECO:0000313" key="3">
    <source>
        <dbReference type="EMBL" id="MFC0391452.1"/>
    </source>
</evidence>
<reference evidence="3 4" key="1">
    <citation type="submission" date="2024-09" db="EMBL/GenBank/DDBJ databases">
        <authorList>
            <person name="Sun Q."/>
            <person name="Mori K."/>
        </authorList>
    </citation>
    <scope>NUCLEOTIDE SEQUENCE [LARGE SCALE GENOMIC DNA]</scope>
    <source>
        <strain evidence="3 4">CCM 4839</strain>
    </source>
</reference>
<accession>A0ABV6J6F5</accession>
<dbReference type="Pfam" id="PF07833">
    <property type="entry name" value="Cu_amine_oxidN1"/>
    <property type="match status" value="1"/>
</dbReference>
<dbReference type="PANTHER" id="PTHR45982">
    <property type="entry name" value="REGULATOR OF CHROMOSOME CONDENSATION"/>
    <property type="match status" value="1"/>
</dbReference>
<proteinExistence type="predicted"/>
<dbReference type="RefSeq" id="WP_204819895.1">
    <property type="nucleotide sequence ID" value="NZ_JANHOF010000006.1"/>
</dbReference>
<evidence type="ECO:0000313" key="4">
    <source>
        <dbReference type="Proteomes" id="UP001589818"/>
    </source>
</evidence>
<feature type="domain" description="Copper amine oxidase-like N-terminal" evidence="2">
    <location>
        <begin position="394"/>
        <end position="493"/>
    </location>
</feature>
<keyword evidence="1" id="KW-0732">Signal</keyword>
<dbReference type="Gene3D" id="2.130.10.30">
    <property type="entry name" value="Regulator of chromosome condensation 1/beta-lactamase-inhibitor protein II"/>
    <property type="match status" value="2"/>
</dbReference>
<evidence type="ECO:0000259" key="2">
    <source>
        <dbReference type="Pfam" id="PF07833"/>
    </source>
</evidence>
<dbReference type="Gene3D" id="3.30.457.10">
    <property type="entry name" value="Copper amine oxidase-like, N-terminal domain"/>
    <property type="match status" value="1"/>
</dbReference>
<dbReference type="Proteomes" id="UP001589818">
    <property type="component" value="Unassembled WGS sequence"/>
</dbReference>
<protein>
    <submittedName>
        <fullName evidence="3">Stalk domain-containing protein</fullName>
    </submittedName>
</protein>
<dbReference type="SUPFAM" id="SSF55383">
    <property type="entry name" value="Copper amine oxidase, domain N"/>
    <property type="match status" value="1"/>
</dbReference>
<dbReference type="InterPro" id="IPR009091">
    <property type="entry name" value="RCC1/BLIP-II"/>
</dbReference>
<feature type="signal peptide" evidence="1">
    <location>
        <begin position="1"/>
        <end position="22"/>
    </location>
</feature>
<feature type="chain" id="PRO_5046162355" evidence="1">
    <location>
        <begin position="23"/>
        <end position="496"/>
    </location>
</feature>
<dbReference type="InterPro" id="IPR036582">
    <property type="entry name" value="Mao_N_sf"/>
</dbReference>
<dbReference type="SUPFAM" id="SSF50985">
    <property type="entry name" value="RCC1/BLIP-II"/>
    <property type="match status" value="1"/>
</dbReference>
<dbReference type="InterPro" id="IPR051553">
    <property type="entry name" value="Ran_GTPase-activating"/>
</dbReference>
<gene>
    <name evidence="3" type="ORF">ACFFJ8_08705</name>
</gene>
<comment type="caution">
    <text evidence="3">The sequence shown here is derived from an EMBL/GenBank/DDBJ whole genome shotgun (WGS) entry which is preliminary data.</text>
</comment>
<dbReference type="EMBL" id="JBHLVF010000011">
    <property type="protein sequence ID" value="MFC0391452.1"/>
    <property type="molecule type" value="Genomic_DNA"/>
</dbReference>